<keyword evidence="2" id="KW-0862">Zinc</keyword>
<reference evidence="3 4" key="1">
    <citation type="submission" date="2018-07" db="EMBL/GenBank/DDBJ databases">
        <title>Erythrobacter nanhaiensis sp. nov., a novel member of the genus Erythrobacter isolated from the South China Sea.</title>
        <authorList>
            <person name="Chen X."/>
            <person name="Liu J."/>
        </authorList>
    </citation>
    <scope>NUCLEOTIDE SEQUENCE [LARGE SCALE GENOMIC DNA]</scope>
    <source>
        <strain evidence="3 4">S-5</strain>
    </source>
</reference>
<accession>A0A395LIG0</accession>
<evidence type="ECO:0000313" key="3">
    <source>
        <dbReference type="EMBL" id="RDS76768.1"/>
    </source>
</evidence>
<dbReference type="GO" id="GO:0016853">
    <property type="term" value="F:isomerase activity"/>
    <property type="evidence" value="ECO:0007669"/>
    <property type="project" value="UniProtKB-KW"/>
</dbReference>
<keyword evidence="4" id="KW-1185">Reference proteome</keyword>
<evidence type="ECO:0000313" key="4">
    <source>
        <dbReference type="Proteomes" id="UP000254101"/>
    </source>
</evidence>
<organism evidence="3 4">
    <name type="scientific">Alteriqipengyuania lutimaris</name>
    <dbReference type="NCBI Taxonomy" id="1538146"/>
    <lineage>
        <taxon>Bacteria</taxon>
        <taxon>Pseudomonadati</taxon>
        <taxon>Pseudomonadota</taxon>
        <taxon>Alphaproteobacteria</taxon>
        <taxon>Sphingomonadales</taxon>
        <taxon>Erythrobacteraceae</taxon>
        <taxon>Alteriqipengyuania</taxon>
    </lineage>
</organism>
<keyword evidence="1" id="KW-0479">Metal-binding</keyword>
<name>A0A395LIG0_9SPHN</name>
<dbReference type="AlphaFoldDB" id="A0A395LIG0"/>
<dbReference type="OrthoDB" id="9808275at2"/>
<proteinExistence type="predicted"/>
<dbReference type="RefSeq" id="WP_115490990.1">
    <property type="nucleotide sequence ID" value="NZ_JACHWW010000001.1"/>
</dbReference>
<gene>
    <name evidence="3" type="ORF">DL238_03515</name>
</gene>
<dbReference type="InterPro" id="IPR051804">
    <property type="entry name" value="Carb_Metab_Reg_Kinase/Isom"/>
</dbReference>
<sequence length="269" mass="29107">MRELPIHRVQKVWGRHEPPAPFTNPSSEPLGEIWFDPPPDFSNLLVKYIFTSAALSVQVHPNDTQAPAGHRGKSECWYILDAEPGAQIAVGLKREMSVEELRAAALDGSIESNLGYFDVRAGDFFSIPAGTIHAIGAGISLLEVQQNSGITYRLYDYGRPRELHLEDGLQVSERGVYDPGPRVDTSGRDYVEFIDGPFFRMARVSGSAKIPAGRFEGQTLVLPFSDGVSVGGRPLAKGSCTLTEGVDGLALADGAAVALVEESERPTAR</sequence>
<dbReference type="PANTHER" id="PTHR42742">
    <property type="entry name" value="TRANSCRIPTIONAL REPRESSOR MPRA"/>
    <property type="match status" value="1"/>
</dbReference>
<dbReference type="InterPro" id="IPR014710">
    <property type="entry name" value="RmlC-like_jellyroll"/>
</dbReference>
<dbReference type="InterPro" id="IPR011051">
    <property type="entry name" value="RmlC_Cupin_sf"/>
</dbReference>
<dbReference type="EMBL" id="QRBB01000001">
    <property type="protein sequence ID" value="RDS76768.1"/>
    <property type="molecule type" value="Genomic_DNA"/>
</dbReference>
<comment type="caution">
    <text evidence="3">The sequence shown here is derived from an EMBL/GenBank/DDBJ whole genome shotgun (WGS) entry which is preliminary data.</text>
</comment>
<dbReference type="Proteomes" id="UP000254101">
    <property type="component" value="Unassembled WGS sequence"/>
</dbReference>
<protein>
    <submittedName>
        <fullName evidence="3">Mannose-6-phosphate isomerase</fullName>
    </submittedName>
</protein>
<dbReference type="GO" id="GO:0046872">
    <property type="term" value="F:metal ion binding"/>
    <property type="evidence" value="ECO:0007669"/>
    <property type="project" value="UniProtKB-KW"/>
</dbReference>
<dbReference type="SUPFAM" id="SSF51182">
    <property type="entry name" value="RmlC-like cupins"/>
    <property type="match status" value="1"/>
</dbReference>
<keyword evidence="3" id="KW-0413">Isomerase</keyword>
<dbReference type="Gene3D" id="2.60.120.10">
    <property type="entry name" value="Jelly Rolls"/>
    <property type="match status" value="1"/>
</dbReference>
<dbReference type="PANTHER" id="PTHR42742:SF3">
    <property type="entry name" value="FRUCTOKINASE"/>
    <property type="match status" value="1"/>
</dbReference>
<evidence type="ECO:0000256" key="1">
    <source>
        <dbReference type="ARBA" id="ARBA00022723"/>
    </source>
</evidence>
<dbReference type="CDD" id="cd07010">
    <property type="entry name" value="cupin_PMI_type_I_N_bac"/>
    <property type="match status" value="1"/>
</dbReference>
<evidence type="ECO:0000256" key="2">
    <source>
        <dbReference type="ARBA" id="ARBA00022833"/>
    </source>
</evidence>